<dbReference type="EMBL" id="MDTQ01000001">
    <property type="protein sequence ID" value="ODC05533.1"/>
    <property type="molecule type" value="Genomic_DNA"/>
</dbReference>
<dbReference type="GO" id="GO:0016020">
    <property type="term" value="C:membrane"/>
    <property type="evidence" value="ECO:0007669"/>
    <property type="project" value="UniProtKB-SubCell"/>
</dbReference>
<reference evidence="9 10" key="1">
    <citation type="submission" date="2016-08" db="EMBL/GenBank/DDBJ databases">
        <authorList>
            <person name="Seilhamer J.J."/>
        </authorList>
    </citation>
    <scope>NUCLEOTIDE SEQUENCE [LARGE SCALE GENOMIC DNA]</scope>
    <source>
        <strain evidence="9 10">PH27A</strain>
    </source>
</reference>
<evidence type="ECO:0000256" key="3">
    <source>
        <dbReference type="ARBA" id="ARBA00022679"/>
    </source>
</evidence>
<comment type="subcellular location">
    <subcellularLocation>
        <location evidence="1">Membrane</location>
        <topology evidence="1">Multi-pass membrane protein</topology>
    </subcellularLocation>
</comment>
<dbReference type="InterPro" id="IPR003362">
    <property type="entry name" value="Bact_transf"/>
</dbReference>
<dbReference type="NCBIfam" id="TIGR03025">
    <property type="entry name" value="EPS_sugtrans"/>
    <property type="match status" value="1"/>
</dbReference>
<dbReference type="GO" id="GO:0089702">
    <property type="term" value="F:undecaprenyl-phosphate glucose phosphotransferase activity"/>
    <property type="evidence" value="ECO:0007669"/>
    <property type="project" value="TreeGrafter"/>
</dbReference>
<gene>
    <name evidence="9" type="ORF">BFW38_16120</name>
</gene>
<keyword evidence="10" id="KW-1185">Reference proteome</keyword>
<dbReference type="Pfam" id="PF13727">
    <property type="entry name" value="CoA_binding_3"/>
    <property type="match status" value="1"/>
</dbReference>
<evidence type="ECO:0000256" key="4">
    <source>
        <dbReference type="ARBA" id="ARBA00022692"/>
    </source>
</evidence>
<evidence type="ECO:0000259" key="8">
    <source>
        <dbReference type="Pfam" id="PF02397"/>
    </source>
</evidence>
<evidence type="ECO:0000313" key="9">
    <source>
        <dbReference type="EMBL" id="ODC05533.1"/>
    </source>
</evidence>
<dbReference type="PANTHER" id="PTHR30576">
    <property type="entry name" value="COLANIC BIOSYNTHESIS UDP-GLUCOSE LIPID CARRIER TRANSFERASE"/>
    <property type="match status" value="1"/>
</dbReference>
<comment type="similarity">
    <text evidence="2">Belongs to the bacterial sugar transferase family.</text>
</comment>
<keyword evidence="4 7" id="KW-0812">Transmembrane</keyword>
<dbReference type="GO" id="GO:0009242">
    <property type="term" value="P:colanic acid biosynthetic process"/>
    <property type="evidence" value="ECO:0007669"/>
    <property type="project" value="TreeGrafter"/>
</dbReference>
<name>A0A1E2VEY8_9GAMM</name>
<dbReference type="InterPro" id="IPR017473">
    <property type="entry name" value="Undecaprenyl-P_gluc_Ptfrase"/>
</dbReference>
<dbReference type="NCBIfam" id="TIGR03023">
    <property type="entry name" value="WcaJ_sugtrans"/>
    <property type="match status" value="1"/>
</dbReference>
<evidence type="ECO:0000313" key="10">
    <source>
        <dbReference type="Proteomes" id="UP000094291"/>
    </source>
</evidence>
<sequence length="410" mass="47142">MSLYLAGYWVRLYGSWRGARLGELMVYLLLAWGLGSVLFTYLTTLLNTIPSLSRGWLLCWTVGGFGVSALFRWGAYSVLRALRRRGFNRKSVMLVASEASALRIRQKIEGLPNLEFYFVDDFVLDQAHIAQTDEQFEGVCQQLLARLDANPVDEIWIGLPLAAGDKVRYLHDAVSRYSALNVRYLPDLSDFRLFNHQVRQIGALLVLDLSRTPMEGGARLLKFFEDRVLGLLLFIVSLPVMLLIALVVKLTSKGPVLFKQYRQGLDGKPFKIYKFRTMHYQPSAAFQQACHGDQRITPVGRFLRRTSLDELPQFYNVLQGRMSIVGPRPHVMEQNVYYSKVIKAYMQRYRVKPGITGWAQVHGFRGLTETDDVMRKRVEYDFYYINNWSLVLDLKIIALTVINGFFNRQP</sequence>
<proteinExistence type="inferred from homology"/>
<dbReference type="InterPro" id="IPR017475">
    <property type="entry name" value="EPS_sugar_tfrase"/>
</dbReference>
<comment type="caution">
    <text evidence="9">The sequence shown here is derived from an EMBL/GenBank/DDBJ whole genome shotgun (WGS) entry which is preliminary data.</text>
</comment>
<evidence type="ECO:0000256" key="6">
    <source>
        <dbReference type="ARBA" id="ARBA00023136"/>
    </source>
</evidence>
<evidence type="ECO:0000256" key="7">
    <source>
        <dbReference type="SAM" id="Phobius"/>
    </source>
</evidence>
<feature type="transmembrane region" description="Helical" evidence="7">
    <location>
        <begin position="55"/>
        <end position="75"/>
    </location>
</feature>
<keyword evidence="5 7" id="KW-1133">Transmembrane helix</keyword>
<dbReference type="Proteomes" id="UP000094291">
    <property type="component" value="Unassembled WGS sequence"/>
</dbReference>
<protein>
    <submittedName>
        <fullName evidence="9">Undecaprenyl-phosphate glucose phosphotransferase</fullName>
    </submittedName>
</protein>
<accession>A0A1E2VEY8</accession>
<dbReference type="Pfam" id="PF02397">
    <property type="entry name" value="Bac_transf"/>
    <property type="match status" value="1"/>
</dbReference>
<feature type="transmembrane region" description="Helical" evidence="7">
    <location>
        <begin position="228"/>
        <end position="248"/>
    </location>
</feature>
<feature type="transmembrane region" description="Helical" evidence="7">
    <location>
        <begin position="21"/>
        <end position="43"/>
    </location>
</feature>
<dbReference type="STRING" id="197479.BFW38_16120"/>
<keyword evidence="6 7" id="KW-0472">Membrane</keyword>
<dbReference type="PANTHER" id="PTHR30576:SF21">
    <property type="entry name" value="UDP-GLUCOSE:UNDECAPRENYL-PHOSPHATE GLUCOSE-1-PHOSPHATE TRANSFERASE"/>
    <property type="match status" value="1"/>
</dbReference>
<evidence type="ECO:0000256" key="1">
    <source>
        <dbReference type="ARBA" id="ARBA00004141"/>
    </source>
</evidence>
<organism evidence="9 10">
    <name type="scientific">Terasakiispira papahanaumokuakeensis</name>
    <dbReference type="NCBI Taxonomy" id="197479"/>
    <lineage>
        <taxon>Bacteria</taxon>
        <taxon>Pseudomonadati</taxon>
        <taxon>Pseudomonadota</taxon>
        <taxon>Gammaproteobacteria</taxon>
        <taxon>Oceanospirillales</taxon>
        <taxon>Terasakiispira</taxon>
    </lineage>
</organism>
<dbReference type="AlphaFoldDB" id="A0A1E2VEY8"/>
<evidence type="ECO:0000256" key="5">
    <source>
        <dbReference type="ARBA" id="ARBA00022989"/>
    </source>
</evidence>
<evidence type="ECO:0000256" key="2">
    <source>
        <dbReference type="ARBA" id="ARBA00006464"/>
    </source>
</evidence>
<feature type="domain" description="Bacterial sugar transferase" evidence="8">
    <location>
        <begin position="224"/>
        <end position="403"/>
    </location>
</feature>
<keyword evidence="3 9" id="KW-0808">Transferase</keyword>